<dbReference type="PANTHER" id="PTHR32071">
    <property type="entry name" value="TRANSCRIPTIONAL REGULATORY PROTEIN"/>
    <property type="match status" value="1"/>
</dbReference>
<dbReference type="FunFam" id="3.40.50.300:FF:000006">
    <property type="entry name" value="DNA-binding transcriptional regulator NtrC"/>
    <property type="match status" value="1"/>
</dbReference>
<feature type="domain" description="Sigma-54 factor interaction" evidence="6">
    <location>
        <begin position="330"/>
        <end position="548"/>
    </location>
</feature>
<dbReference type="InterPro" id="IPR029016">
    <property type="entry name" value="GAF-like_dom_sf"/>
</dbReference>
<keyword evidence="3" id="KW-0805">Transcription regulation</keyword>
<evidence type="ECO:0000256" key="3">
    <source>
        <dbReference type="ARBA" id="ARBA00023015"/>
    </source>
</evidence>
<dbReference type="SMART" id="SM00382">
    <property type="entry name" value="AAA"/>
    <property type="match status" value="1"/>
</dbReference>
<comment type="caution">
    <text evidence="7">The sequence shown here is derived from an EMBL/GenBank/DDBJ whole genome shotgun (WGS) entry which is preliminary data.</text>
</comment>
<dbReference type="InterPro" id="IPR003018">
    <property type="entry name" value="GAF"/>
</dbReference>
<evidence type="ECO:0000259" key="6">
    <source>
        <dbReference type="PROSITE" id="PS50045"/>
    </source>
</evidence>
<dbReference type="SUPFAM" id="SSF46689">
    <property type="entry name" value="Homeodomain-like"/>
    <property type="match status" value="1"/>
</dbReference>
<dbReference type="Pfam" id="PF02954">
    <property type="entry name" value="HTH_8"/>
    <property type="match status" value="1"/>
</dbReference>
<keyword evidence="4" id="KW-0238">DNA-binding</keyword>
<dbReference type="GO" id="GO:0043565">
    <property type="term" value="F:sequence-specific DNA binding"/>
    <property type="evidence" value="ECO:0007669"/>
    <property type="project" value="InterPro"/>
</dbReference>
<accession>A0A2W5K8G0</accession>
<evidence type="ECO:0000313" key="7">
    <source>
        <dbReference type="EMBL" id="PZQ13442.1"/>
    </source>
</evidence>
<dbReference type="InterPro" id="IPR009057">
    <property type="entry name" value="Homeodomain-like_sf"/>
</dbReference>
<reference evidence="7 8" key="1">
    <citation type="submission" date="2017-08" db="EMBL/GenBank/DDBJ databases">
        <title>Infants hospitalized years apart are colonized by the same room-sourced microbial strains.</title>
        <authorList>
            <person name="Brooks B."/>
            <person name="Olm M.R."/>
            <person name="Firek B.A."/>
            <person name="Baker R."/>
            <person name="Thomas B.C."/>
            <person name="Morowitz M.J."/>
            <person name="Banfield J.F."/>
        </authorList>
    </citation>
    <scope>NUCLEOTIDE SEQUENCE [LARGE SCALE GENOMIC DNA]</scope>
    <source>
        <strain evidence="7">S2_005_003_R2_42</strain>
    </source>
</reference>
<dbReference type="PANTHER" id="PTHR32071:SF77">
    <property type="entry name" value="TRANSCRIPTIONAL REGULATORY PROTEIN"/>
    <property type="match status" value="1"/>
</dbReference>
<dbReference type="EMBL" id="QFPO01000009">
    <property type="protein sequence ID" value="PZQ13442.1"/>
    <property type="molecule type" value="Genomic_DNA"/>
</dbReference>
<evidence type="ECO:0000256" key="5">
    <source>
        <dbReference type="ARBA" id="ARBA00023163"/>
    </source>
</evidence>
<protein>
    <submittedName>
        <fullName evidence="7">Sigma-54-dependent Fis family transcriptional regulator</fullName>
    </submittedName>
</protein>
<dbReference type="CDD" id="cd00009">
    <property type="entry name" value="AAA"/>
    <property type="match status" value="1"/>
</dbReference>
<dbReference type="Gene3D" id="1.10.8.60">
    <property type="match status" value="1"/>
</dbReference>
<dbReference type="Pfam" id="PF01590">
    <property type="entry name" value="GAF"/>
    <property type="match status" value="1"/>
</dbReference>
<evidence type="ECO:0000256" key="4">
    <source>
        <dbReference type="ARBA" id="ARBA00023125"/>
    </source>
</evidence>
<dbReference type="Proteomes" id="UP000249046">
    <property type="component" value="Unassembled WGS sequence"/>
</dbReference>
<dbReference type="PRINTS" id="PR01590">
    <property type="entry name" value="HTHFIS"/>
</dbReference>
<dbReference type="InterPro" id="IPR003593">
    <property type="entry name" value="AAA+_ATPase"/>
</dbReference>
<dbReference type="InterPro" id="IPR002078">
    <property type="entry name" value="Sigma_54_int"/>
</dbReference>
<name>A0A2W5K8G0_9GAMM</name>
<dbReference type="Gene3D" id="3.30.450.40">
    <property type="match status" value="1"/>
</dbReference>
<dbReference type="InterPro" id="IPR058031">
    <property type="entry name" value="AAA_lid_NorR"/>
</dbReference>
<sequence length="620" mass="66839">MKKPVSAGTLETARRRFFDAGTLPHGLVSELILDSWQRCREHGLSADERLRVEPAAGAALGELKERYERLQQLCRPEVEALYADARATGSIVVLTAPDGVILDALGSADFLDKAARVALRPGVPWSEPAIGTNAIGTALVERRAVEVRGGEHYFRPHRMLSCSAVPILDPTGQLAGVLDLSGEASVHHTHALGMVRFAVEQIEHRLFMHSFAGGHIVRLHAEPGLIGTTREGLLAFEGDRIVGANRHALALTGLSWDELGRRRYADLFVSPMPRGEEPVELRSHAGIALHASLRGGARTRVTVPAAPRTTATPAAGGAAPAPVFDAEQSRALELAVRLLDADLPFALIGETGTGKEVFAREIHRRSRRGDGRLVAINCAAFPEGLIEAELFGYVGGAFTGARREGAVGLLREANGGVLFLDEIGDMPLALQSRFLRVLQERSVAPLGGGPAVPVDFSIICATHRDLQTEVEAGRFRADLYFRIAQHVVRLRPVRDLDDRAGLIRRLWRELGGEAAGIAIGDAALAVLCAAPWPGNYRQLTGTLRALRILAPAAVIEPEHLPAELRRTPMHTARPAEADADLQAITDSAMRRALDECAGNVSAAARRLGVSRSTLYRRVRP</sequence>
<dbReference type="PROSITE" id="PS50045">
    <property type="entry name" value="SIGMA54_INTERACT_4"/>
    <property type="match status" value="1"/>
</dbReference>
<evidence type="ECO:0000256" key="2">
    <source>
        <dbReference type="ARBA" id="ARBA00022840"/>
    </source>
</evidence>
<dbReference type="Pfam" id="PF25601">
    <property type="entry name" value="AAA_lid_14"/>
    <property type="match status" value="1"/>
</dbReference>
<dbReference type="Gene3D" id="1.10.10.60">
    <property type="entry name" value="Homeodomain-like"/>
    <property type="match status" value="1"/>
</dbReference>
<dbReference type="GO" id="GO:0005524">
    <property type="term" value="F:ATP binding"/>
    <property type="evidence" value="ECO:0007669"/>
    <property type="project" value="UniProtKB-KW"/>
</dbReference>
<keyword evidence="5" id="KW-0804">Transcription</keyword>
<keyword evidence="2" id="KW-0067">ATP-binding</keyword>
<organism evidence="7 8">
    <name type="scientific">Rhodanobacter denitrificans</name>
    <dbReference type="NCBI Taxonomy" id="666685"/>
    <lineage>
        <taxon>Bacteria</taxon>
        <taxon>Pseudomonadati</taxon>
        <taxon>Pseudomonadota</taxon>
        <taxon>Gammaproteobacteria</taxon>
        <taxon>Lysobacterales</taxon>
        <taxon>Rhodanobacteraceae</taxon>
        <taxon>Rhodanobacter</taxon>
    </lineage>
</organism>
<dbReference type="AlphaFoldDB" id="A0A2W5K8G0"/>
<evidence type="ECO:0000313" key="8">
    <source>
        <dbReference type="Proteomes" id="UP000249046"/>
    </source>
</evidence>
<evidence type="ECO:0000256" key="1">
    <source>
        <dbReference type="ARBA" id="ARBA00022741"/>
    </source>
</evidence>
<dbReference type="SUPFAM" id="SSF55781">
    <property type="entry name" value="GAF domain-like"/>
    <property type="match status" value="1"/>
</dbReference>
<dbReference type="InterPro" id="IPR002197">
    <property type="entry name" value="HTH_Fis"/>
</dbReference>
<gene>
    <name evidence="7" type="ORF">DI564_11120</name>
</gene>
<dbReference type="SUPFAM" id="SSF52540">
    <property type="entry name" value="P-loop containing nucleoside triphosphate hydrolases"/>
    <property type="match status" value="1"/>
</dbReference>
<dbReference type="GO" id="GO:0006355">
    <property type="term" value="P:regulation of DNA-templated transcription"/>
    <property type="evidence" value="ECO:0007669"/>
    <property type="project" value="InterPro"/>
</dbReference>
<proteinExistence type="predicted"/>
<dbReference type="Pfam" id="PF00158">
    <property type="entry name" value="Sigma54_activat"/>
    <property type="match status" value="1"/>
</dbReference>
<keyword evidence="1" id="KW-0547">Nucleotide-binding</keyword>
<dbReference type="InterPro" id="IPR027417">
    <property type="entry name" value="P-loop_NTPase"/>
</dbReference>
<dbReference type="Gene3D" id="3.40.50.300">
    <property type="entry name" value="P-loop containing nucleotide triphosphate hydrolases"/>
    <property type="match status" value="1"/>
</dbReference>